<sequence>MIDNLIIAVDNSSYYLIIHKKTKFYRKNLDRTSFCSTSVHRLLIIF</sequence>
<dbReference type="EMBL" id="OUNC01000034">
    <property type="protein sequence ID" value="SPP29112.1"/>
    <property type="molecule type" value="Genomic_DNA"/>
</dbReference>
<name>A0A2X0Q1B8_BROTH</name>
<dbReference type="Proteomes" id="UP000270190">
    <property type="component" value="Unassembled WGS sequence"/>
</dbReference>
<gene>
    <name evidence="1" type="ORF">BTBSAS_40135</name>
</gene>
<evidence type="ECO:0000313" key="2">
    <source>
        <dbReference type="Proteomes" id="UP000270190"/>
    </source>
</evidence>
<proteinExistence type="predicted"/>
<organism evidence="1 2">
    <name type="scientific">Brochothrix thermosphacta</name>
    <name type="common">Microbacterium thermosphactum</name>
    <dbReference type="NCBI Taxonomy" id="2756"/>
    <lineage>
        <taxon>Bacteria</taxon>
        <taxon>Bacillati</taxon>
        <taxon>Bacillota</taxon>
        <taxon>Bacilli</taxon>
        <taxon>Bacillales</taxon>
        <taxon>Listeriaceae</taxon>
        <taxon>Brochothrix</taxon>
    </lineage>
</organism>
<evidence type="ECO:0000313" key="1">
    <source>
        <dbReference type="EMBL" id="SPP29112.1"/>
    </source>
</evidence>
<reference evidence="2" key="1">
    <citation type="submission" date="2018-04" db="EMBL/GenBank/DDBJ databases">
        <authorList>
            <person name="Illikoud N."/>
        </authorList>
    </citation>
    <scope>NUCLEOTIDE SEQUENCE [LARGE SCALE GENOMIC DNA]</scope>
</reference>
<dbReference type="AlphaFoldDB" id="A0A2X0Q1B8"/>
<accession>A0A2X0Q1B8</accession>
<protein>
    <submittedName>
        <fullName evidence="1">Uncharacterized protein</fullName>
    </submittedName>
</protein>